<organism evidence="2 3">
    <name type="scientific">Tetrapisispora phaffii (strain ATCC 24235 / CBS 4417 / NBRC 1672 / NRRL Y-8282 / UCD 70-5)</name>
    <name type="common">Yeast</name>
    <name type="synonym">Fabospora phaffii</name>
    <dbReference type="NCBI Taxonomy" id="1071381"/>
    <lineage>
        <taxon>Eukaryota</taxon>
        <taxon>Fungi</taxon>
        <taxon>Dikarya</taxon>
        <taxon>Ascomycota</taxon>
        <taxon>Saccharomycotina</taxon>
        <taxon>Saccharomycetes</taxon>
        <taxon>Saccharomycetales</taxon>
        <taxon>Saccharomycetaceae</taxon>
        <taxon>Tetrapisispora</taxon>
    </lineage>
</organism>
<reference evidence="2 3" key="1">
    <citation type="journal article" date="2011" name="Proc. Natl. Acad. Sci. U.S.A.">
        <title>Evolutionary erosion of yeast sex chromosomes by mating-type switching accidents.</title>
        <authorList>
            <person name="Gordon J.L."/>
            <person name="Armisen D."/>
            <person name="Proux-Wera E."/>
            <person name="Oheigeartaigh S.S."/>
            <person name="Byrne K.P."/>
            <person name="Wolfe K.H."/>
        </authorList>
    </citation>
    <scope>NUCLEOTIDE SEQUENCE [LARGE SCALE GENOMIC DNA]</scope>
    <source>
        <strain evidence="3">ATCC 24235 / CBS 4417 / NBRC 1672 / NRRL Y-8282 / UCD 70-5</strain>
    </source>
</reference>
<evidence type="ECO:0000256" key="1">
    <source>
        <dbReference type="SAM" id="MobiDB-lite"/>
    </source>
</evidence>
<accession>G8BZY8</accession>
<gene>
    <name evidence="2" type="primary">TPHA0L01090</name>
    <name evidence="2" type="ordered locus">TPHA_0L01090</name>
</gene>
<dbReference type="Proteomes" id="UP000005666">
    <property type="component" value="Chromosome 12"/>
</dbReference>
<dbReference type="EMBL" id="HE612867">
    <property type="protein sequence ID" value="CCE65466.1"/>
    <property type="molecule type" value="Genomic_DNA"/>
</dbReference>
<name>G8BZY8_TETPH</name>
<dbReference type="AlphaFoldDB" id="G8BZY8"/>
<proteinExistence type="predicted"/>
<sequence>MPVHCCYYATYQIYWEELKVLRITATIMLPKNVGPKKDKSSRRKKRRTAESSDSSSSSSSESDIEVNDDEPVVDQTNKNDGAISFDVPAANKSNLEILEDKTIEKLNEIPFTMSDLSKRIPTDKKSNEKHVYDYKQIEKILESDSAKLDAIYDSFAGQHCSDKDSLKPRRSLLEVVDLLEQNHKYYDYDGFNEEVSK</sequence>
<dbReference type="HOGENOM" id="CLU_1385005_0_0_1"/>
<feature type="compositionally biased region" description="Acidic residues" evidence="1">
    <location>
        <begin position="62"/>
        <end position="72"/>
    </location>
</feature>
<feature type="compositionally biased region" description="Low complexity" evidence="1">
    <location>
        <begin position="51"/>
        <end position="61"/>
    </location>
</feature>
<dbReference type="RefSeq" id="XP_003687900.1">
    <property type="nucleotide sequence ID" value="XM_003687852.1"/>
</dbReference>
<feature type="region of interest" description="Disordered" evidence="1">
    <location>
        <begin position="31"/>
        <end position="85"/>
    </location>
</feature>
<keyword evidence="3" id="KW-1185">Reference proteome</keyword>
<evidence type="ECO:0000313" key="3">
    <source>
        <dbReference type="Proteomes" id="UP000005666"/>
    </source>
</evidence>
<protein>
    <recommendedName>
        <fullName evidence="4">Ribosome assembly protein 3</fullName>
    </recommendedName>
</protein>
<dbReference type="KEGG" id="tpf:TPHA_0L01090"/>
<evidence type="ECO:0000313" key="2">
    <source>
        <dbReference type="EMBL" id="CCE65466.1"/>
    </source>
</evidence>
<dbReference type="GeneID" id="11531653"/>
<evidence type="ECO:0008006" key="4">
    <source>
        <dbReference type="Google" id="ProtNLM"/>
    </source>
</evidence>